<sequence>MPQPRTRRTAKGLAGAVAALVLGGCASNYATQGPLTVHSDLPPSYIASCVESLFNTRNPLVRRSPLIGGTLIKVMDLNDHTIAAVSVLTEEGQTRVAFVSDHADRFWYEHLFRQCVRVPGG</sequence>
<evidence type="ECO:0000313" key="2">
    <source>
        <dbReference type="EMBL" id="AVO45896.1"/>
    </source>
</evidence>
<keyword evidence="1" id="KW-0732">Signal</keyword>
<proteinExistence type="predicted"/>
<evidence type="ECO:0000313" key="3">
    <source>
        <dbReference type="Proteomes" id="UP000237889"/>
    </source>
</evidence>
<keyword evidence="3" id="KW-1185">Reference proteome</keyword>
<dbReference type="RefSeq" id="WP_106749237.1">
    <property type="nucleotide sequence ID" value="NZ_CP027668.1"/>
</dbReference>
<dbReference type="Proteomes" id="UP000237889">
    <property type="component" value="Chromosome"/>
</dbReference>
<reference evidence="2 3" key="1">
    <citation type="submission" date="2018-03" db="EMBL/GenBank/DDBJ databases">
        <title>Genome sequencing of Phreatobacter sp.</title>
        <authorList>
            <person name="Kim S.-J."/>
            <person name="Heo J."/>
            <person name="Kwon S.-W."/>
        </authorList>
    </citation>
    <scope>NUCLEOTIDE SEQUENCE [LARGE SCALE GENOMIC DNA]</scope>
    <source>
        <strain evidence="2 3">S-12</strain>
    </source>
</reference>
<dbReference type="PROSITE" id="PS51257">
    <property type="entry name" value="PROKAR_LIPOPROTEIN"/>
    <property type="match status" value="1"/>
</dbReference>
<dbReference type="EMBL" id="CP027668">
    <property type="protein sequence ID" value="AVO45896.1"/>
    <property type="molecule type" value="Genomic_DNA"/>
</dbReference>
<feature type="chain" id="PRO_5015583743" description="Lipoprotein" evidence="1">
    <location>
        <begin position="31"/>
        <end position="121"/>
    </location>
</feature>
<dbReference type="KEGG" id="phr:C6569_12920"/>
<accession>A0A2S0NCY1</accession>
<gene>
    <name evidence="2" type="ORF">C6569_12920</name>
</gene>
<evidence type="ECO:0008006" key="4">
    <source>
        <dbReference type="Google" id="ProtNLM"/>
    </source>
</evidence>
<feature type="signal peptide" evidence="1">
    <location>
        <begin position="1"/>
        <end position="30"/>
    </location>
</feature>
<name>A0A2S0NCY1_9HYPH</name>
<protein>
    <recommendedName>
        <fullName evidence="4">Lipoprotein</fullName>
    </recommendedName>
</protein>
<dbReference type="OrthoDB" id="9846459at2"/>
<organism evidence="2 3">
    <name type="scientific">Phreatobacter cathodiphilus</name>
    <dbReference type="NCBI Taxonomy" id="1868589"/>
    <lineage>
        <taxon>Bacteria</taxon>
        <taxon>Pseudomonadati</taxon>
        <taxon>Pseudomonadota</taxon>
        <taxon>Alphaproteobacteria</taxon>
        <taxon>Hyphomicrobiales</taxon>
        <taxon>Phreatobacteraceae</taxon>
        <taxon>Phreatobacter</taxon>
    </lineage>
</organism>
<dbReference type="AlphaFoldDB" id="A0A2S0NCY1"/>
<evidence type="ECO:0000256" key="1">
    <source>
        <dbReference type="SAM" id="SignalP"/>
    </source>
</evidence>